<dbReference type="PANTHER" id="PTHR42945:SF1">
    <property type="entry name" value="HISTIDINE BIOSYNTHESIS BIFUNCTIONAL PROTEIN HIS7"/>
    <property type="match status" value="1"/>
</dbReference>
<protein>
    <recommendedName>
        <fullName evidence="11">Phosphoribosyl-AMP cyclohydrolase</fullName>
        <shortName evidence="11">PRA-CH</shortName>
        <ecNumber evidence="11">3.5.4.19</ecNumber>
    </recommendedName>
</protein>
<evidence type="ECO:0000256" key="2">
    <source>
        <dbReference type="ARBA" id="ARBA00001460"/>
    </source>
</evidence>
<keyword evidence="9 11" id="KW-0378">Hydrolase</keyword>
<evidence type="ECO:0000256" key="7">
    <source>
        <dbReference type="ARBA" id="ARBA00022490"/>
    </source>
</evidence>
<keyword evidence="10 11" id="KW-0368">Histidine biosynthesis</keyword>
<evidence type="ECO:0000313" key="14">
    <source>
        <dbReference type="Proteomes" id="UP000034491"/>
    </source>
</evidence>
<dbReference type="GO" id="GO:0004636">
    <property type="term" value="F:phosphoribosyl-ATP diphosphatase activity"/>
    <property type="evidence" value="ECO:0007669"/>
    <property type="project" value="UniProtKB-EC"/>
</dbReference>
<comment type="similarity">
    <text evidence="5">In the C-terminal section; belongs to the PRA-PH family.</text>
</comment>
<dbReference type="InterPro" id="IPR002496">
    <property type="entry name" value="PRib_AMP_CycHydrolase_dom"/>
</dbReference>
<comment type="cofactor">
    <cofactor evidence="11">
        <name>Zn(2+)</name>
        <dbReference type="ChEBI" id="CHEBI:29105"/>
    </cofactor>
    <text evidence="11">Binds 1 zinc ion per subunit.</text>
</comment>
<comment type="function">
    <text evidence="11">Catalyzes the hydrolysis of the adenine ring of phosphoribosyl-AMP.</text>
</comment>
<dbReference type="GO" id="GO:0008270">
    <property type="term" value="F:zinc ion binding"/>
    <property type="evidence" value="ECO:0007669"/>
    <property type="project" value="UniProtKB-UniRule"/>
</dbReference>
<feature type="binding site" evidence="11">
    <location>
        <position position="82"/>
    </location>
    <ligand>
        <name>Mg(2+)</name>
        <dbReference type="ChEBI" id="CHEBI:18420"/>
    </ligand>
</feature>
<comment type="similarity">
    <text evidence="6">In the N-terminal section; belongs to the PRA-CH family.</text>
</comment>
<comment type="catalytic activity">
    <reaction evidence="2">
        <text>1-(5-phospho-beta-D-ribosyl)-ATP + H2O = 1-(5-phospho-beta-D-ribosyl)-5'-AMP + diphosphate + H(+)</text>
        <dbReference type="Rhea" id="RHEA:22828"/>
        <dbReference type="ChEBI" id="CHEBI:15377"/>
        <dbReference type="ChEBI" id="CHEBI:15378"/>
        <dbReference type="ChEBI" id="CHEBI:33019"/>
        <dbReference type="ChEBI" id="CHEBI:59457"/>
        <dbReference type="ChEBI" id="CHEBI:73183"/>
        <dbReference type="EC" id="3.6.1.31"/>
    </reaction>
</comment>
<evidence type="ECO:0000256" key="5">
    <source>
        <dbReference type="ARBA" id="ARBA00007731"/>
    </source>
</evidence>
<reference evidence="13 14" key="1">
    <citation type="submission" date="2015-03" db="EMBL/GenBank/DDBJ databases">
        <title>Genome sequence of Kiloniella sp. P1-1, isolated from the gut microflora of Pacific white shrimp, Penaeus vannamei.</title>
        <authorList>
            <person name="Shao Z."/>
            <person name="Wang L."/>
            <person name="Li X."/>
        </authorList>
    </citation>
    <scope>NUCLEOTIDE SEQUENCE [LARGE SCALE GENOMIC DNA]</scope>
    <source>
        <strain evidence="13 14">P1-1</strain>
    </source>
</reference>
<comment type="similarity">
    <text evidence="11">Belongs to the PRA-CH family.</text>
</comment>
<dbReference type="SUPFAM" id="SSF141734">
    <property type="entry name" value="HisI-like"/>
    <property type="match status" value="1"/>
</dbReference>
<dbReference type="EMBL" id="LANI01000004">
    <property type="protein sequence ID" value="KKJ77441.1"/>
    <property type="molecule type" value="Genomic_DNA"/>
</dbReference>
<dbReference type="InterPro" id="IPR038019">
    <property type="entry name" value="PRib_AMP_CycHydrolase_sf"/>
</dbReference>
<evidence type="ECO:0000256" key="4">
    <source>
        <dbReference type="ARBA" id="ARBA00005204"/>
    </source>
</evidence>
<evidence type="ECO:0000256" key="8">
    <source>
        <dbReference type="ARBA" id="ARBA00022605"/>
    </source>
</evidence>
<keyword evidence="11" id="KW-0479">Metal-binding</keyword>
<accession>A0A0M2R6X7</accession>
<comment type="catalytic activity">
    <reaction evidence="1 11">
        <text>1-(5-phospho-beta-D-ribosyl)-5'-AMP + H2O = 1-(5-phospho-beta-D-ribosyl)-5-[(5-phospho-beta-D-ribosylamino)methylideneamino]imidazole-4-carboxamide</text>
        <dbReference type="Rhea" id="RHEA:20049"/>
        <dbReference type="ChEBI" id="CHEBI:15377"/>
        <dbReference type="ChEBI" id="CHEBI:58435"/>
        <dbReference type="ChEBI" id="CHEBI:59457"/>
        <dbReference type="EC" id="3.5.4.19"/>
    </reaction>
</comment>
<feature type="binding site" evidence="11">
    <location>
        <position position="79"/>
    </location>
    <ligand>
        <name>Zn(2+)</name>
        <dbReference type="ChEBI" id="CHEBI:29105"/>
        <note>ligand shared between dimeric partners</note>
    </ligand>
</feature>
<evidence type="ECO:0000256" key="11">
    <source>
        <dbReference type="HAMAP-Rule" id="MF_01021"/>
    </source>
</evidence>
<name>A0A0M2R6X7_9PROT</name>
<evidence type="ECO:0000259" key="12">
    <source>
        <dbReference type="Pfam" id="PF01502"/>
    </source>
</evidence>
<comment type="pathway">
    <text evidence="3 11">Amino-acid biosynthesis; L-histidine biosynthesis; L-histidine from 5-phospho-alpha-D-ribose 1-diphosphate: step 3/9.</text>
</comment>
<sequence length="125" mass="14196">MNADIAKLINYNEAGLVPAIAQQYDTGEVLMLAWMNSDAIQETLETNQVCYWSRSRKKLWRKGETSGNCQKLIEFRFDCDDDTILMFVDQTGPACHTGRPNCFYHSVQDGQVSVISEPLKENIQS</sequence>
<evidence type="ECO:0000256" key="3">
    <source>
        <dbReference type="ARBA" id="ARBA00005169"/>
    </source>
</evidence>
<evidence type="ECO:0000256" key="9">
    <source>
        <dbReference type="ARBA" id="ARBA00022801"/>
    </source>
</evidence>
<keyword evidence="7 11" id="KW-0963">Cytoplasm</keyword>
<gene>
    <name evidence="11" type="primary">hisI</name>
    <name evidence="13" type="ORF">WH95_06985</name>
</gene>
<evidence type="ECO:0000256" key="10">
    <source>
        <dbReference type="ARBA" id="ARBA00023102"/>
    </source>
</evidence>
<dbReference type="GO" id="GO:0000287">
    <property type="term" value="F:magnesium ion binding"/>
    <property type="evidence" value="ECO:0007669"/>
    <property type="project" value="UniProtKB-UniRule"/>
</dbReference>
<evidence type="ECO:0000256" key="1">
    <source>
        <dbReference type="ARBA" id="ARBA00000024"/>
    </source>
</evidence>
<evidence type="ECO:0000313" key="13">
    <source>
        <dbReference type="EMBL" id="KKJ77441.1"/>
    </source>
</evidence>
<dbReference type="InterPro" id="IPR026660">
    <property type="entry name" value="PRA-CH"/>
</dbReference>
<comment type="subcellular location">
    <subcellularLocation>
        <location evidence="11">Cytoplasm</location>
    </subcellularLocation>
</comment>
<evidence type="ECO:0000256" key="6">
    <source>
        <dbReference type="ARBA" id="ARBA00008299"/>
    </source>
</evidence>
<dbReference type="NCBIfam" id="NF000768">
    <property type="entry name" value="PRK00051.1"/>
    <property type="match status" value="1"/>
</dbReference>
<dbReference type="PANTHER" id="PTHR42945">
    <property type="entry name" value="HISTIDINE BIOSYNTHESIS BIFUNCTIONAL PROTEIN"/>
    <property type="match status" value="1"/>
</dbReference>
<keyword evidence="14" id="KW-1185">Reference proteome</keyword>
<feature type="binding site" evidence="11">
    <location>
        <position position="95"/>
    </location>
    <ligand>
        <name>Zn(2+)</name>
        <dbReference type="ChEBI" id="CHEBI:29105"/>
        <note>ligand shared between dimeric partners</note>
    </ligand>
</feature>
<comment type="caution">
    <text evidence="13">The sequence shown here is derived from an EMBL/GenBank/DDBJ whole genome shotgun (WGS) entry which is preliminary data.</text>
</comment>
<dbReference type="Proteomes" id="UP000034491">
    <property type="component" value="Unassembled WGS sequence"/>
</dbReference>
<dbReference type="HAMAP" id="MF_01021">
    <property type="entry name" value="HisI"/>
    <property type="match status" value="1"/>
</dbReference>
<keyword evidence="11" id="KW-0460">Magnesium</keyword>
<dbReference type="EC" id="3.5.4.19" evidence="11"/>
<dbReference type="Gene3D" id="3.10.20.810">
    <property type="entry name" value="Phosphoribosyl-AMP cyclohydrolase"/>
    <property type="match status" value="1"/>
</dbReference>
<dbReference type="GO" id="GO:0000105">
    <property type="term" value="P:L-histidine biosynthetic process"/>
    <property type="evidence" value="ECO:0007669"/>
    <property type="project" value="UniProtKB-UniRule"/>
</dbReference>
<dbReference type="RefSeq" id="WP_046504914.1">
    <property type="nucleotide sequence ID" value="NZ_LANI01000004.1"/>
</dbReference>
<proteinExistence type="inferred from homology"/>
<feature type="binding site" evidence="11">
    <location>
        <position position="102"/>
    </location>
    <ligand>
        <name>Zn(2+)</name>
        <dbReference type="ChEBI" id="CHEBI:29105"/>
        <note>ligand shared between dimeric partners</note>
    </ligand>
</feature>
<keyword evidence="11" id="KW-0862">Zinc</keyword>
<dbReference type="FunFam" id="3.10.20.810:FF:000001">
    <property type="entry name" value="Histidine biosynthesis bifunctional protein HisIE"/>
    <property type="match status" value="1"/>
</dbReference>
<organism evidence="13 14">
    <name type="scientific">Kiloniella litopenaei</name>
    <dbReference type="NCBI Taxonomy" id="1549748"/>
    <lineage>
        <taxon>Bacteria</taxon>
        <taxon>Pseudomonadati</taxon>
        <taxon>Pseudomonadota</taxon>
        <taxon>Alphaproteobacteria</taxon>
        <taxon>Rhodospirillales</taxon>
        <taxon>Kiloniellaceae</taxon>
        <taxon>Kiloniella</taxon>
    </lineage>
</organism>
<comment type="cofactor">
    <cofactor evidence="11">
        <name>Mg(2+)</name>
        <dbReference type="ChEBI" id="CHEBI:18420"/>
    </cofactor>
    <text evidence="11">Binds 1 Mg(2+) ion per subunit.</text>
</comment>
<feature type="binding site" evidence="11">
    <location>
        <position position="78"/>
    </location>
    <ligand>
        <name>Mg(2+)</name>
        <dbReference type="ChEBI" id="CHEBI:18420"/>
    </ligand>
</feature>
<feature type="domain" description="Phosphoribosyl-AMP cyclohydrolase" evidence="12">
    <location>
        <begin position="31"/>
        <end position="104"/>
    </location>
</feature>
<dbReference type="OrthoDB" id="9795769at2"/>
<comment type="pathway">
    <text evidence="4">Amino-acid biosynthesis; L-histidine biosynthesis; L-histidine from 5-phospho-alpha-D-ribose 1-diphosphate: step 2/9.</text>
</comment>
<dbReference type="STRING" id="1549748.WH95_06985"/>
<dbReference type="AlphaFoldDB" id="A0A0M2R6X7"/>
<dbReference type="PATRIC" id="fig|1549748.8.peg.3354"/>
<dbReference type="UniPathway" id="UPA00031">
    <property type="reaction ID" value="UER00008"/>
</dbReference>
<keyword evidence="8 11" id="KW-0028">Amino-acid biosynthesis</keyword>
<dbReference type="GO" id="GO:0005737">
    <property type="term" value="C:cytoplasm"/>
    <property type="evidence" value="ECO:0007669"/>
    <property type="project" value="UniProtKB-SubCell"/>
</dbReference>
<comment type="subunit">
    <text evidence="11">Homodimer.</text>
</comment>
<feature type="binding site" evidence="11">
    <location>
        <position position="80"/>
    </location>
    <ligand>
        <name>Mg(2+)</name>
        <dbReference type="ChEBI" id="CHEBI:18420"/>
    </ligand>
</feature>
<dbReference type="Pfam" id="PF01502">
    <property type="entry name" value="PRA-CH"/>
    <property type="match status" value="1"/>
</dbReference>
<dbReference type="GO" id="GO:0004635">
    <property type="term" value="F:phosphoribosyl-AMP cyclohydrolase activity"/>
    <property type="evidence" value="ECO:0007669"/>
    <property type="project" value="UniProtKB-UniRule"/>
</dbReference>